<dbReference type="InterPro" id="IPR011008">
    <property type="entry name" value="Dimeric_a/b-barrel"/>
</dbReference>
<evidence type="ECO:0000313" key="3">
    <source>
        <dbReference type="Proteomes" id="UP000027920"/>
    </source>
</evidence>
<dbReference type="PANTHER" id="PTHR37811:SF2">
    <property type="entry name" value="ABM DOMAIN-CONTAINING PROTEIN"/>
    <property type="match status" value="1"/>
</dbReference>
<dbReference type="InterPro" id="IPR007138">
    <property type="entry name" value="ABM_dom"/>
</dbReference>
<dbReference type="InterPro" id="IPR052936">
    <property type="entry name" value="Jasmonate_Hydroxylase-like"/>
</dbReference>
<name>A0A072PHP0_9EURO</name>
<dbReference type="STRING" id="1182545.A0A072PHP0"/>
<dbReference type="Gene3D" id="3.30.70.100">
    <property type="match status" value="1"/>
</dbReference>
<sequence length="229" mass="26408">MFEVIFEVCPRTENWELYLSAAKRLRPLLESQRGFIENIRYKSLTRPGWVLSLSDWENEKALIRWRTEMKHHDAQQAGRQKILQDYHLRVGEAVFDTAVSAAAGDQQPTQERFDETEVGEAKMVTLINTTLTHTDAQGRKVTAPADEMVDAIRLQVKNCRGLVAWDVFEAILTPGEVLVLYSWINRTAADHFLHHASAEKRKRQVRVIRDYGMVDRREAPQYYPEAPAS</sequence>
<evidence type="ECO:0000313" key="2">
    <source>
        <dbReference type="EMBL" id="KEF58793.1"/>
    </source>
</evidence>
<comment type="caution">
    <text evidence="2">The sequence shown here is derived from an EMBL/GenBank/DDBJ whole genome shotgun (WGS) entry which is preliminary data.</text>
</comment>
<organism evidence="2 3">
    <name type="scientific">Exophiala aquamarina CBS 119918</name>
    <dbReference type="NCBI Taxonomy" id="1182545"/>
    <lineage>
        <taxon>Eukaryota</taxon>
        <taxon>Fungi</taxon>
        <taxon>Dikarya</taxon>
        <taxon>Ascomycota</taxon>
        <taxon>Pezizomycotina</taxon>
        <taxon>Eurotiomycetes</taxon>
        <taxon>Chaetothyriomycetidae</taxon>
        <taxon>Chaetothyriales</taxon>
        <taxon>Herpotrichiellaceae</taxon>
        <taxon>Exophiala</taxon>
    </lineage>
</organism>
<protein>
    <recommendedName>
        <fullName evidence="1">ABM domain-containing protein</fullName>
    </recommendedName>
</protein>
<dbReference type="Proteomes" id="UP000027920">
    <property type="component" value="Unassembled WGS sequence"/>
</dbReference>
<dbReference type="RefSeq" id="XP_013261383.1">
    <property type="nucleotide sequence ID" value="XM_013405929.1"/>
</dbReference>
<dbReference type="AlphaFoldDB" id="A0A072PHP0"/>
<accession>A0A072PHP0</accession>
<dbReference type="HOGENOM" id="CLU_1233353_0_0_1"/>
<proteinExistence type="predicted"/>
<dbReference type="Pfam" id="PF03992">
    <property type="entry name" value="ABM"/>
    <property type="match status" value="1"/>
</dbReference>
<feature type="domain" description="ABM" evidence="1">
    <location>
        <begin position="1"/>
        <end position="76"/>
    </location>
</feature>
<dbReference type="PANTHER" id="PTHR37811">
    <property type="entry name" value="BLL5343 PROTEIN"/>
    <property type="match status" value="1"/>
</dbReference>
<dbReference type="SUPFAM" id="SSF54909">
    <property type="entry name" value="Dimeric alpha+beta barrel"/>
    <property type="match status" value="1"/>
</dbReference>
<evidence type="ECO:0000259" key="1">
    <source>
        <dbReference type="Pfam" id="PF03992"/>
    </source>
</evidence>
<gene>
    <name evidence="2" type="ORF">A1O9_03636</name>
</gene>
<dbReference type="VEuPathDB" id="FungiDB:A1O9_03636"/>
<keyword evidence="3" id="KW-1185">Reference proteome</keyword>
<reference evidence="2 3" key="1">
    <citation type="submission" date="2013-03" db="EMBL/GenBank/DDBJ databases">
        <title>The Genome Sequence of Exophiala aquamarina CBS 119918.</title>
        <authorList>
            <consortium name="The Broad Institute Genomics Platform"/>
            <person name="Cuomo C."/>
            <person name="de Hoog S."/>
            <person name="Gorbushina A."/>
            <person name="Walker B."/>
            <person name="Young S.K."/>
            <person name="Zeng Q."/>
            <person name="Gargeya S."/>
            <person name="Fitzgerald M."/>
            <person name="Haas B."/>
            <person name="Abouelleil A."/>
            <person name="Allen A.W."/>
            <person name="Alvarado L."/>
            <person name="Arachchi H.M."/>
            <person name="Berlin A.M."/>
            <person name="Chapman S.B."/>
            <person name="Gainer-Dewar J."/>
            <person name="Goldberg J."/>
            <person name="Griggs A."/>
            <person name="Gujja S."/>
            <person name="Hansen M."/>
            <person name="Howarth C."/>
            <person name="Imamovic A."/>
            <person name="Ireland A."/>
            <person name="Larimer J."/>
            <person name="McCowan C."/>
            <person name="Murphy C."/>
            <person name="Pearson M."/>
            <person name="Poon T.W."/>
            <person name="Priest M."/>
            <person name="Roberts A."/>
            <person name="Saif S."/>
            <person name="Shea T."/>
            <person name="Sisk P."/>
            <person name="Sykes S."/>
            <person name="Wortman J."/>
            <person name="Nusbaum C."/>
            <person name="Birren B."/>
        </authorList>
    </citation>
    <scope>NUCLEOTIDE SEQUENCE [LARGE SCALE GENOMIC DNA]</scope>
    <source>
        <strain evidence="2 3">CBS 119918</strain>
    </source>
</reference>
<dbReference type="EMBL" id="AMGV01000003">
    <property type="protein sequence ID" value="KEF58793.1"/>
    <property type="molecule type" value="Genomic_DNA"/>
</dbReference>
<dbReference type="OrthoDB" id="63721at2759"/>
<dbReference type="GeneID" id="25278570"/>